<dbReference type="SMART" id="SM00267">
    <property type="entry name" value="GGDEF"/>
    <property type="match status" value="1"/>
</dbReference>
<evidence type="ECO:0000313" key="5">
    <source>
        <dbReference type="EMBL" id="NBJ25402.1"/>
    </source>
</evidence>
<dbReference type="InterPro" id="IPR050469">
    <property type="entry name" value="Diguanylate_Cyclase"/>
</dbReference>
<evidence type="ECO:0000256" key="2">
    <source>
        <dbReference type="PROSITE-ProRule" id="PRU00169"/>
    </source>
</evidence>
<dbReference type="InterPro" id="IPR029787">
    <property type="entry name" value="Nucleotide_cyclase"/>
</dbReference>
<organism evidence="5 6">
    <name type="scientific">Microvirga arsenatis</name>
    <dbReference type="NCBI Taxonomy" id="2692265"/>
    <lineage>
        <taxon>Bacteria</taxon>
        <taxon>Pseudomonadati</taxon>
        <taxon>Pseudomonadota</taxon>
        <taxon>Alphaproteobacteria</taxon>
        <taxon>Hyphomicrobiales</taxon>
        <taxon>Methylobacteriaceae</taxon>
        <taxon>Microvirga</taxon>
    </lineage>
</organism>
<evidence type="ECO:0000313" key="6">
    <source>
        <dbReference type="Proteomes" id="UP000818323"/>
    </source>
</evidence>
<dbReference type="CDD" id="cd00156">
    <property type="entry name" value="REC"/>
    <property type="match status" value="1"/>
</dbReference>
<dbReference type="PANTHER" id="PTHR45138">
    <property type="entry name" value="REGULATORY COMPONENTS OF SENSORY TRANSDUCTION SYSTEM"/>
    <property type="match status" value="1"/>
</dbReference>
<dbReference type="InterPro" id="IPR011006">
    <property type="entry name" value="CheY-like_superfamily"/>
</dbReference>
<comment type="caution">
    <text evidence="2">Lacks conserved residue(s) required for the propagation of feature annotation.</text>
</comment>
<feature type="domain" description="GGDEF" evidence="4">
    <location>
        <begin position="162"/>
        <end position="290"/>
    </location>
</feature>
<dbReference type="Gene3D" id="3.40.50.2300">
    <property type="match status" value="1"/>
</dbReference>
<evidence type="ECO:0000259" key="3">
    <source>
        <dbReference type="PROSITE" id="PS50110"/>
    </source>
</evidence>
<sequence>MHIVVVDPSRVALKVISSVLASRGHIVSCFTDSQHALDFVSTHEEVNGLITSLEVLPISGLELCWSARLLAQAHRSLYIIAMSSMRNSRKLSEALDSGADDFISKPPIPEELHARLRAAERLTFMHNELIKLAETDPLTGLFNRRALFERLQHSIGKQPCLAHVSFIMFDIDHFKSINDRYGHDVGDLALKAAAQESVQDGLIVGRLGGEEFGILCPRMDRMGAYRLADDLRLRMADLQIRAAQVGEIRLTCSFGVSEWKEGESIDALVKRADLALYQAKSAGRNRVVLM</sequence>
<dbReference type="NCBIfam" id="TIGR00254">
    <property type="entry name" value="GGDEF"/>
    <property type="match status" value="1"/>
</dbReference>
<accession>A0ABW9YYL3</accession>
<dbReference type="Proteomes" id="UP000818323">
    <property type="component" value="Unassembled WGS sequence"/>
</dbReference>
<evidence type="ECO:0000259" key="4">
    <source>
        <dbReference type="PROSITE" id="PS50887"/>
    </source>
</evidence>
<dbReference type="Pfam" id="PF00990">
    <property type="entry name" value="GGDEF"/>
    <property type="match status" value="1"/>
</dbReference>
<dbReference type="Pfam" id="PF00072">
    <property type="entry name" value="Response_reg"/>
    <property type="match status" value="1"/>
</dbReference>
<name>A0ABW9YYL3_9HYPH</name>
<dbReference type="SMART" id="SM00448">
    <property type="entry name" value="REC"/>
    <property type="match status" value="1"/>
</dbReference>
<dbReference type="RefSeq" id="WP_161722798.1">
    <property type="nucleotide sequence ID" value="NZ_JAAAXI010000005.1"/>
</dbReference>
<gene>
    <name evidence="5" type="ORF">GR303_13660</name>
</gene>
<dbReference type="PANTHER" id="PTHR45138:SF2">
    <property type="entry name" value="DIGUANYLATE CYCLASE VDCA"/>
    <property type="match status" value="1"/>
</dbReference>
<dbReference type="PROSITE" id="PS50887">
    <property type="entry name" value="GGDEF"/>
    <property type="match status" value="1"/>
</dbReference>
<proteinExistence type="predicted"/>
<dbReference type="InterPro" id="IPR001789">
    <property type="entry name" value="Sig_transdc_resp-reg_receiver"/>
</dbReference>
<feature type="domain" description="Response regulatory" evidence="3">
    <location>
        <begin position="2"/>
        <end position="120"/>
    </location>
</feature>
<evidence type="ECO:0000256" key="1">
    <source>
        <dbReference type="ARBA" id="ARBA00012528"/>
    </source>
</evidence>
<dbReference type="InterPro" id="IPR000160">
    <property type="entry name" value="GGDEF_dom"/>
</dbReference>
<comment type="caution">
    <text evidence="5">The sequence shown here is derived from an EMBL/GenBank/DDBJ whole genome shotgun (WGS) entry which is preliminary data.</text>
</comment>
<dbReference type="SUPFAM" id="SSF55073">
    <property type="entry name" value="Nucleotide cyclase"/>
    <property type="match status" value="1"/>
</dbReference>
<dbReference type="SUPFAM" id="SSF52172">
    <property type="entry name" value="CheY-like"/>
    <property type="match status" value="1"/>
</dbReference>
<dbReference type="PROSITE" id="PS50110">
    <property type="entry name" value="RESPONSE_REGULATORY"/>
    <property type="match status" value="1"/>
</dbReference>
<dbReference type="EC" id="2.7.7.65" evidence="1"/>
<dbReference type="CDD" id="cd01949">
    <property type="entry name" value="GGDEF"/>
    <property type="match status" value="1"/>
</dbReference>
<dbReference type="Gene3D" id="3.30.70.270">
    <property type="match status" value="1"/>
</dbReference>
<dbReference type="InterPro" id="IPR043128">
    <property type="entry name" value="Rev_trsase/Diguanyl_cyclase"/>
</dbReference>
<protein>
    <recommendedName>
        <fullName evidence="1">diguanylate cyclase</fullName>
        <ecNumber evidence="1">2.7.7.65</ecNumber>
    </recommendedName>
</protein>
<reference evidence="5 6" key="1">
    <citation type="submission" date="2020-01" db="EMBL/GenBank/DDBJ databases">
        <title>Microvirga sp. nov., an arsenate reduction bacterium isolated from Tibet hotspring sediments.</title>
        <authorList>
            <person name="Yuan C.-G."/>
        </authorList>
    </citation>
    <scope>NUCLEOTIDE SEQUENCE [LARGE SCALE GENOMIC DNA]</scope>
    <source>
        <strain evidence="5 6">SYSU G3D203</strain>
    </source>
</reference>
<keyword evidence="6" id="KW-1185">Reference proteome</keyword>
<dbReference type="EMBL" id="JAAAXJ010000006">
    <property type="protein sequence ID" value="NBJ25402.1"/>
    <property type="molecule type" value="Genomic_DNA"/>
</dbReference>